<dbReference type="PANTHER" id="PTHR23531:SF1">
    <property type="entry name" value="QUINOLENE RESISTANCE PROTEIN NORA"/>
    <property type="match status" value="1"/>
</dbReference>
<evidence type="ECO:0000256" key="3">
    <source>
        <dbReference type="ARBA" id="ARBA00022692"/>
    </source>
</evidence>
<evidence type="ECO:0000313" key="9">
    <source>
        <dbReference type="Proteomes" id="UP000199520"/>
    </source>
</evidence>
<dbReference type="SUPFAM" id="SSF103473">
    <property type="entry name" value="MFS general substrate transporter"/>
    <property type="match status" value="1"/>
</dbReference>
<dbReference type="GO" id="GO:0005886">
    <property type="term" value="C:plasma membrane"/>
    <property type="evidence" value="ECO:0007669"/>
    <property type="project" value="UniProtKB-SubCell"/>
</dbReference>
<reference evidence="9" key="1">
    <citation type="submission" date="2016-10" db="EMBL/GenBank/DDBJ databases">
        <authorList>
            <person name="Varghese N."/>
            <person name="Submissions S."/>
        </authorList>
    </citation>
    <scope>NUCLEOTIDE SEQUENCE [LARGE SCALE GENOMIC DNA]</scope>
    <source>
        <strain evidence="9">DSM 13327</strain>
    </source>
</reference>
<dbReference type="InterPro" id="IPR011701">
    <property type="entry name" value="MFS"/>
</dbReference>
<feature type="transmembrane region" description="Helical" evidence="6">
    <location>
        <begin position="273"/>
        <end position="292"/>
    </location>
</feature>
<keyword evidence="5 6" id="KW-0472">Membrane</keyword>
<dbReference type="PROSITE" id="PS50850">
    <property type="entry name" value="MFS"/>
    <property type="match status" value="1"/>
</dbReference>
<evidence type="ECO:0000256" key="1">
    <source>
        <dbReference type="ARBA" id="ARBA00004651"/>
    </source>
</evidence>
<feature type="transmembrane region" description="Helical" evidence="6">
    <location>
        <begin position="164"/>
        <end position="182"/>
    </location>
</feature>
<dbReference type="Pfam" id="PF07690">
    <property type="entry name" value="MFS_1"/>
    <property type="match status" value="1"/>
</dbReference>
<accession>A0A1I4MI74</accession>
<keyword evidence="9" id="KW-1185">Reference proteome</keyword>
<evidence type="ECO:0000256" key="6">
    <source>
        <dbReference type="SAM" id="Phobius"/>
    </source>
</evidence>
<dbReference type="InterPro" id="IPR052714">
    <property type="entry name" value="MFS_Exporter"/>
</dbReference>
<dbReference type="Gene3D" id="1.20.1250.20">
    <property type="entry name" value="MFS general substrate transporter like domains"/>
    <property type="match status" value="1"/>
</dbReference>
<feature type="transmembrane region" description="Helical" evidence="6">
    <location>
        <begin position="242"/>
        <end position="261"/>
    </location>
</feature>
<dbReference type="RefSeq" id="WP_090939844.1">
    <property type="nucleotide sequence ID" value="NZ_FOTS01000034.1"/>
</dbReference>
<evidence type="ECO:0000256" key="2">
    <source>
        <dbReference type="ARBA" id="ARBA00022448"/>
    </source>
</evidence>
<feature type="transmembrane region" description="Helical" evidence="6">
    <location>
        <begin position="78"/>
        <end position="96"/>
    </location>
</feature>
<dbReference type="InterPro" id="IPR020846">
    <property type="entry name" value="MFS_dom"/>
</dbReference>
<gene>
    <name evidence="8" type="ORF">SAMN04490355_103411</name>
</gene>
<evidence type="ECO:0000259" key="7">
    <source>
        <dbReference type="PROSITE" id="PS50850"/>
    </source>
</evidence>
<name>A0A1I4MI74_9FIRM</name>
<keyword evidence="2" id="KW-0813">Transport</keyword>
<dbReference type="AlphaFoldDB" id="A0A1I4MI74"/>
<feature type="transmembrane region" description="Helical" evidence="6">
    <location>
        <begin position="21"/>
        <end position="40"/>
    </location>
</feature>
<feature type="domain" description="Major facilitator superfamily (MFS) profile" evidence="7">
    <location>
        <begin position="12"/>
        <end position="382"/>
    </location>
</feature>
<feature type="transmembrane region" description="Helical" evidence="6">
    <location>
        <begin position="209"/>
        <end position="236"/>
    </location>
</feature>
<dbReference type="OrthoDB" id="1680268at2"/>
<dbReference type="InterPro" id="IPR036259">
    <property type="entry name" value="MFS_trans_sf"/>
</dbReference>
<evidence type="ECO:0000256" key="5">
    <source>
        <dbReference type="ARBA" id="ARBA00023136"/>
    </source>
</evidence>
<dbReference type="InterPro" id="IPR005829">
    <property type="entry name" value="Sugar_transporter_CS"/>
</dbReference>
<feature type="transmembrane region" description="Helical" evidence="6">
    <location>
        <begin position="137"/>
        <end position="158"/>
    </location>
</feature>
<dbReference type="PANTHER" id="PTHR23531">
    <property type="entry name" value="QUINOLENE RESISTANCE PROTEIN NORA"/>
    <property type="match status" value="1"/>
</dbReference>
<dbReference type="GO" id="GO:0022857">
    <property type="term" value="F:transmembrane transporter activity"/>
    <property type="evidence" value="ECO:0007669"/>
    <property type="project" value="InterPro"/>
</dbReference>
<dbReference type="EMBL" id="FOTS01000034">
    <property type="protein sequence ID" value="SFM02723.1"/>
    <property type="molecule type" value="Genomic_DNA"/>
</dbReference>
<dbReference type="Proteomes" id="UP000199520">
    <property type="component" value="Unassembled WGS sequence"/>
</dbReference>
<protein>
    <submittedName>
        <fullName evidence="8">Predicted arabinose efflux permease, MFS family</fullName>
    </submittedName>
</protein>
<sequence>MSSLFHIFKNRQFQSIAISHFNTILGTSLLVPVLPVFLHNSGLSETQIGIIMGATAMSALIIRPWIGFQVDTRGSRPVILLGQFVLILSTIGYWWANSFLGFFVLRFLYGIGQAFYGTGAVTFASSIGSGESNSNSIAMYTLTTMCGLGLSMSMAQVAFDNVGFNVLVGISVILIGIAFNVMKWRTQPIQLSVRNVDRVPFMDVLKSNVVFASTLSQFATSFAFSAALTFIPLAAIDKGVNFYSLFFIAFAISVVFSRVFVQKISHILGLVKATIYASITMLLGIVLLMITISPMILVLSGFLFGLGFGVVYPTLVLLLVERIQQTNRGTALGIMIAAGDIGTALSAAILGGVAEHLGYFVLFSTTALLVAICTYSFYSILVKSDAKSSDN</sequence>
<feature type="transmembrane region" description="Helical" evidence="6">
    <location>
        <begin position="46"/>
        <end position="66"/>
    </location>
</feature>
<evidence type="ECO:0000256" key="4">
    <source>
        <dbReference type="ARBA" id="ARBA00022989"/>
    </source>
</evidence>
<comment type="subcellular location">
    <subcellularLocation>
        <location evidence="1">Cell membrane</location>
        <topology evidence="1">Multi-pass membrane protein</topology>
    </subcellularLocation>
</comment>
<keyword evidence="4 6" id="KW-1133">Transmembrane helix</keyword>
<keyword evidence="3 6" id="KW-0812">Transmembrane</keyword>
<organism evidence="8 9">
    <name type="scientific">Pelosinus propionicus DSM 13327</name>
    <dbReference type="NCBI Taxonomy" id="1123291"/>
    <lineage>
        <taxon>Bacteria</taxon>
        <taxon>Bacillati</taxon>
        <taxon>Bacillota</taxon>
        <taxon>Negativicutes</taxon>
        <taxon>Selenomonadales</taxon>
        <taxon>Sporomusaceae</taxon>
        <taxon>Pelosinus</taxon>
    </lineage>
</organism>
<feature type="transmembrane region" description="Helical" evidence="6">
    <location>
        <begin position="359"/>
        <end position="381"/>
    </location>
</feature>
<feature type="transmembrane region" description="Helical" evidence="6">
    <location>
        <begin position="102"/>
        <end position="125"/>
    </location>
</feature>
<dbReference type="PROSITE" id="PS00217">
    <property type="entry name" value="SUGAR_TRANSPORT_2"/>
    <property type="match status" value="1"/>
</dbReference>
<evidence type="ECO:0000313" key="8">
    <source>
        <dbReference type="EMBL" id="SFM02723.1"/>
    </source>
</evidence>
<proteinExistence type="predicted"/>
<feature type="transmembrane region" description="Helical" evidence="6">
    <location>
        <begin position="332"/>
        <end position="353"/>
    </location>
</feature>
<dbReference type="STRING" id="1123291.SAMN04490355_103411"/>
<feature type="transmembrane region" description="Helical" evidence="6">
    <location>
        <begin position="298"/>
        <end position="320"/>
    </location>
</feature>